<dbReference type="AlphaFoldDB" id="A0A3P8SWT5"/>
<reference evidence="7" key="3">
    <citation type="submission" date="2025-09" db="UniProtKB">
        <authorList>
            <consortium name="Ensembl"/>
        </authorList>
    </citation>
    <scope>IDENTIFICATION</scope>
</reference>
<dbReference type="GO" id="GO:0005164">
    <property type="term" value="F:tumor necrosis factor receptor binding"/>
    <property type="evidence" value="ECO:0007669"/>
    <property type="project" value="InterPro"/>
</dbReference>
<feature type="transmembrane region" description="Helical" evidence="5">
    <location>
        <begin position="58"/>
        <end position="79"/>
    </location>
</feature>
<organism evidence="7 8">
    <name type="scientific">Amphiprion percula</name>
    <name type="common">Orange clownfish</name>
    <name type="synonym">Lutjanus percula</name>
    <dbReference type="NCBI Taxonomy" id="161767"/>
    <lineage>
        <taxon>Eukaryota</taxon>
        <taxon>Metazoa</taxon>
        <taxon>Chordata</taxon>
        <taxon>Craniata</taxon>
        <taxon>Vertebrata</taxon>
        <taxon>Euteleostomi</taxon>
        <taxon>Actinopterygii</taxon>
        <taxon>Neopterygii</taxon>
        <taxon>Teleostei</taxon>
        <taxon>Neoteleostei</taxon>
        <taxon>Acanthomorphata</taxon>
        <taxon>Ovalentaria</taxon>
        <taxon>Pomacentridae</taxon>
        <taxon>Amphiprion</taxon>
    </lineage>
</organism>
<dbReference type="GO" id="GO:0005125">
    <property type="term" value="F:cytokine activity"/>
    <property type="evidence" value="ECO:0007669"/>
    <property type="project" value="UniProtKB-KW"/>
</dbReference>
<name>A0A3P8SWT5_AMPPE</name>
<dbReference type="PANTHER" id="PTHR11471">
    <property type="entry name" value="TUMOR NECROSIS FACTOR FAMILY MEMBER"/>
    <property type="match status" value="1"/>
</dbReference>
<dbReference type="GO" id="GO:0006955">
    <property type="term" value="P:immune response"/>
    <property type="evidence" value="ECO:0007669"/>
    <property type="project" value="InterPro"/>
</dbReference>
<dbReference type="GO" id="GO:0008625">
    <property type="term" value="P:extrinsic apoptotic signaling pathway via death domain receptors"/>
    <property type="evidence" value="ECO:0007669"/>
    <property type="project" value="TreeGrafter"/>
</dbReference>
<dbReference type="PANTHER" id="PTHR11471:SF33">
    <property type="entry name" value="TUMOR NECROSIS FACTOR LIGAND SUPERFAMILY MEMBER 6"/>
    <property type="match status" value="1"/>
</dbReference>
<comment type="subcellular location">
    <subcellularLocation>
        <location evidence="1">Membrane</location>
    </subcellularLocation>
</comment>
<evidence type="ECO:0000259" key="6">
    <source>
        <dbReference type="PROSITE" id="PS50049"/>
    </source>
</evidence>
<evidence type="ECO:0000256" key="5">
    <source>
        <dbReference type="SAM" id="Phobius"/>
    </source>
</evidence>
<reference evidence="7 8" key="1">
    <citation type="submission" date="2018-03" db="EMBL/GenBank/DDBJ databases">
        <title>Finding Nemo's genes: A chromosome-scale reference assembly of the genome of the orange clownfish Amphiprion percula.</title>
        <authorList>
            <person name="Lehmann R."/>
        </authorList>
    </citation>
    <scope>NUCLEOTIDE SEQUENCE</scope>
</reference>
<dbReference type="OMA" id="MACTVNF"/>
<protein>
    <submittedName>
        <fullName evidence="7">Fas ligand (TNF superfamily, member 6)</fullName>
    </submittedName>
</protein>
<reference evidence="7" key="2">
    <citation type="submission" date="2025-08" db="UniProtKB">
        <authorList>
            <consortium name="Ensembl"/>
        </authorList>
    </citation>
    <scope>IDENTIFICATION</scope>
</reference>
<proteinExistence type="inferred from homology"/>
<dbReference type="CDD" id="cd00184">
    <property type="entry name" value="TNF"/>
    <property type="match status" value="1"/>
</dbReference>
<dbReference type="GO" id="GO:0043123">
    <property type="term" value="P:positive regulation of canonical NF-kappaB signal transduction"/>
    <property type="evidence" value="ECO:0007669"/>
    <property type="project" value="TreeGrafter"/>
</dbReference>
<evidence type="ECO:0000313" key="8">
    <source>
        <dbReference type="Proteomes" id="UP000265080"/>
    </source>
</evidence>
<keyword evidence="3" id="KW-0202">Cytokine</keyword>
<dbReference type="SMART" id="SM00207">
    <property type="entry name" value="TNF"/>
    <property type="match status" value="1"/>
</dbReference>
<dbReference type="GO" id="GO:0005615">
    <property type="term" value="C:extracellular space"/>
    <property type="evidence" value="ECO:0007669"/>
    <property type="project" value="UniProtKB-KW"/>
</dbReference>
<keyword evidence="5" id="KW-0812">Transmembrane</keyword>
<dbReference type="InterPro" id="IPR006052">
    <property type="entry name" value="TNF_dom"/>
</dbReference>
<dbReference type="Pfam" id="PF00229">
    <property type="entry name" value="TNF"/>
    <property type="match status" value="1"/>
</dbReference>
<accession>A0A3P8SWT5</accession>
<dbReference type="Gene3D" id="2.60.120.40">
    <property type="match status" value="1"/>
</dbReference>
<evidence type="ECO:0000256" key="1">
    <source>
        <dbReference type="ARBA" id="ARBA00004370"/>
    </source>
</evidence>
<dbReference type="InterPro" id="IPR008983">
    <property type="entry name" value="Tumour_necrosis_fac-like_dom"/>
</dbReference>
<dbReference type="STRING" id="161767.ENSAPEP00000016532"/>
<evidence type="ECO:0000313" key="7">
    <source>
        <dbReference type="Ensembl" id="ENSAPEP00000016532.1"/>
    </source>
</evidence>
<feature type="domain" description="THD" evidence="6">
    <location>
        <begin position="120"/>
        <end position="265"/>
    </location>
</feature>
<evidence type="ECO:0000256" key="4">
    <source>
        <dbReference type="ARBA" id="ARBA00023136"/>
    </source>
</evidence>
<dbReference type="PROSITE" id="PS50049">
    <property type="entry name" value="THD_2"/>
    <property type="match status" value="1"/>
</dbReference>
<comment type="similarity">
    <text evidence="2">Belongs to the tumor necrosis factor family.</text>
</comment>
<dbReference type="GO" id="GO:0016020">
    <property type="term" value="C:membrane"/>
    <property type="evidence" value="ECO:0007669"/>
    <property type="project" value="UniProtKB-SubCell"/>
</dbReference>
<evidence type="ECO:0000256" key="2">
    <source>
        <dbReference type="ARBA" id="ARBA00008670"/>
    </source>
</evidence>
<dbReference type="SUPFAM" id="SSF49842">
    <property type="entry name" value="TNF-like"/>
    <property type="match status" value="1"/>
</dbReference>
<dbReference type="GeneTree" id="ENSGT01060000248544"/>
<dbReference type="Proteomes" id="UP000265080">
    <property type="component" value="Chromosome 2"/>
</dbReference>
<sequence>MSYDQSYPFPQVFLVDDSGRPQHSAQPPGLIPCWSFPPAQQRLRSRGKSEGCMGIRPGVALIVLLLFLLVFAALGFEAYQIMNIQKELRQVEPETEVAAPQKQMGFYEPQISGEDKKDKPAAHVIGRIEIRHQDSKTLRWEPKTGQAFISGGVAYRIEDGALQVNESGLYHIYSRVELFFGKCSSTSSFDHSVFVRRSGHSSPLRLMEAHRMGFCSQQPSRTFTTDSFLSSAQQLKKYDRVFVNISHPNLLSHSHYGNFFGLYQI</sequence>
<keyword evidence="5" id="KW-1133">Transmembrane helix</keyword>
<dbReference type="Ensembl" id="ENSAPET00000016989.1">
    <property type="protein sequence ID" value="ENSAPEP00000016532.1"/>
    <property type="gene ID" value="ENSAPEG00000011825.1"/>
</dbReference>
<keyword evidence="4 5" id="KW-0472">Membrane</keyword>
<evidence type="ECO:0000256" key="3">
    <source>
        <dbReference type="ARBA" id="ARBA00022514"/>
    </source>
</evidence>
<dbReference type="GO" id="GO:0030903">
    <property type="term" value="P:notochord development"/>
    <property type="evidence" value="ECO:0007669"/>
    <property type="project" value="Ensembl"/>
</dbReference>
<keyword evidence="8" id="KW-1185">Reference proteome</keyword>